<dbReference type="RefSeq" id="WP_380694208.1">
    <property type="nucleotide sequence ID" value="NZ_JBHRYR010000002.1"/>
</dbReference>
<gene>
    <name evidence="3" type="ORF">ACFOOG_05340</name>
</gene>
<keyword evidence="1" id="KW-1133">Transmembrane helix</keyword>
<keyword evidence="4" id="KW-1185">Reference proteome</keyword>
<keyword evidence="1" id="KW-0472">Membrane</keyword>
<comment type="caution">
    <text evidence="3">The sequence shown here is derived from an EMBL/GenBank/DDBJ whole genome shotgun (WGS) entry which is preliminary data.</text>
</comment>
<evidence type="ECO:0000256" key="1">
    <source>
        <dbReference type="SAM" id="Phobius"/>
    </source>
</evidence>
<dbReference type="Pfam" id="PF07331">
    <property type="entry name" value="TctB"/>
    <property type="match status" value="1"/>
</dbReference>
<evidence type="ECO:0000313" key="3">
    <source>
        <dbReference type="EMBL" id="MFC3852255.1"/>
    </source>
</evidence>
<feature type="transmembrane region" description="Helical" evidence="1">
    <location>
        <begin position="89"/>
        <end position="122"/>
    </location>
</feature>
<evidence type="ECO:0000259" key="2">
    <source>
        <dbReference type="Pfam" id="PF07331"/>
    </source>
</evidence>
<dbReference type="EMBL" id="JBHRYR010000002">
    <property type="protein sequence ID" value="MFC3852255.1"/>
    <property type="molecule type" value="Genomic_DNA"/>
</dbReference>
<feature type="transmembrane region" description="Helical" evidence="1">
    <location>
        <begin position="128"/>
        <end position="145"/>
    </location>
</feature>
<dbReference type="InterPro" id="IPR009936">
    <property type="entry name" value="DUF1468"/>
</dbReference>
<feature type="transmembrane region" description="Helical" evidence="1">
    <location>
        <begin position="9"/>
        <end position="29"/>
    </location>
</feature>
<feature type="domain" description="DUF1468" evidence="2">
    <location>
        <begin position="9"/>
        <end position="154"/>
    </location>
</feature>
<protein>
    <submittedName>
        <fullName evidence="3">Tripartite tricarboxylate transporter TctB family protein</fullName>
    </submittedName>
</protein>
<proteinExistence type="predicted"/>
<keyword evidence="1" id="KW-0812">Transmembrane</keyword>
<evidence type="ECO:0000313" key="4">
    <source>
        <dbReference type="Proteomes" id="UP001595617"/>
    </source>
</evidence>
<name>A0ABV7ZYQ7_9GAMM</name>
<sequence length="160" mass="18125">MMRLNANQIIGLFLAVFSVGYIWMAFHIPVFPLPRPVDSDAFPKVLGYFLLGLSVWLFFERPPVVDAANAEAKNEWHGPRWQSPKWQVVITALTVLAYALLLQPLGFVVASILLGFGLTWYYGYRKHHINFMVSASIVLSLYLLLTQVMDVYLPTGILPL</sequence>
<organism evidence="3 4">
    <name type="scientific">Saccharospirillum mangrovi</name>
    <dbReference type="NCBI Taxonomy" id="2161747"/>
    <lineage>
        <taxon>Bacteria</taxon>
        <taxon>Pseudomonadati</taxon>
        <taxon>Pseudomonadota</taxon>
        <taxon>Gammaproteobacteria</taxon>
        <taxon>Oceanospirillales</taxon>
        <taxon>Saccharospirillaceae</taxon>
        <taxon>Saccharospirillum</taxon>
    </lineage>
</organism>
<dbReference type="Proteomes" id="UP001595617">
    <property type="component" value="Unassembled WGS sequence"/>
</dbReference>
<accession>A0ABV7ZYQ7</accession>
<reference evidence="4" key="1">
    <citation type="journal article" date="2019" name="Int. J. Syst. Evol. Microbiol.">
        <title>The Global Catalogue of Microorganisms (GCM) 10K type strain sequencing project: providing services to taxonomists for standard genome sequencing and annotation.</title>
        <authorList>
            <consortium name="The Broad Institute Genomics Platform"/>
            <consortium name="The Broad Institute Genome Sequencing Center for Infectious Disease"/>
            <person name="Wu L."/>
            <person name="Ma J."/>
        </authorList>
    </citation>
    <scope>NUCLEOTIDE SEQUENCE [LARGE SCALE GENOMIC DNA]</scope>
    <source>
        <strain evidence="4">IBRC 10765</strain>
    </source>
</reference>